<dbReference type="EnsemblPlants" id="PGSC0003DMT400025081">
    <property type="protein sequence ID" value="PGSC0003DMT400025081"/>
    <property type="gene ID" value="PGSC0003DMG400009691"/>
</dbReference>
<evidence type="ECO:0000313" key="2">
    <source>
        <dbReference type="EnsemblPlants" id="PGSC0003DMT400025081"/>
    </source>
</evidence>
<dbReference type="AlphaFoldDB" id="M1AKZ0"/>
<sequence length="101" mass="12015">MNNPLKDDINTSPYDKVTHPEPREALEEQLESLINNILNDIFTRTWRSKITLAFTKEFRAASPRSRTAFSECVTTVNWNEREILFNFIKEQKIRERQTKLE</sequence>
<feature type="region of interest" description="Disordered" evidence="1">
    <location>
        <begin position="1"/>
        <end position="20"/>
    </location>
</feature>
<organism evidence="2 3">
    <name type="scientific">Solanum tuberosum</name>
    <name type="common">Potato</name>
    <dbReference type="NCBI Taxonomy" id="4113"/>
    <lineage>
        <taxon>Eukaryota</taxon>
        <taxon>Viridiplantae</taxon>
        <taxon>Streptophyta</taxon>
        <taxon>Embryophyta</taxon>
        <taxon>Tracheophyta</taxon>
        <taxon>Spermatophyta</taxon>
        <taxon>Magnoliopsida</taxon>
        <taxon>eudicotyledons</taxon>
        <taxon>Gunneridae</taxon>
        <taxon>Pentapetalae</taxon>
        <taxon>asterids</taxon>
        <taxon>lamiids</taxon>
        <taxon>Solanales</taxon>
        <taxon>Solanaceae</taxon>
        <taxon>Solanoideae</taxon>
        <taxon>Solaneae</taxon>
        <taxon>Solanum</taxon>
    </lineage>
</organism>
<proteinExistence type="predicted"/>
<dbReference type="Gramene" id="PGSC0003DMT400025081">
    <property type="protein sequence ID" value="PGSC0003DMT400025081"/>
    <property type="gene ID" value="PGSC0003DMG400009691"/>
</dbReference>
<keyword evidence="3" id="KW-1185">Reference proteome</keyword>
<name>M1AKZ0_SOLTU</name>
<dbReference type="Proteomes" id="UP000011115">
    <property type="component" value="Unassembled WGS sequence"/>
</dbReference>
<evidence type="ECO:0000313" key="3">
    <source>
        <dbReference type="Proteomes" id="UP000011115"/>
    </source>
</evidence>
<dbReference type="HOGENOM" id="CLU_2296689_0_0_1"/>
<reference evidence="2" key="2">
    <citation type="submission" date="2015-06" db="UniProtKB">
        <authorList>
            <consortium name="EnsemblPlants"/>
        </authorList>
    </citation>
    <scope>IDENTIFICATION</scope>
    <source>
        <strain evidence="2">DM1-3 516 R44</strain>
    </source>
</reference>
<protein>
    <submittedName>
        <fullName evidence="2">Uncharacterized protein</fullName>
    </submittedName>
</protein>
<dbReference type="EnsemblPlants" id="PGSC0003DMT400025095">
    <property type="protein sequence ID" value="PGSC0003DMT400025095"/>
    <property type="gene ID" value="PGSC0003DMG400009691"/>
</dbReference>
<accession>M1AKZ0</accession>
<dbReference type="PaxDb" id="4113-PGSC0003DMT400025081"/>
<reference evidence="3" key="1">
    <citation type="journal article" date="2011" name="Nature">
        <title>Genome sequence and analysis of the tuber crop potato.</title>
        <authorList>
            <consortium name="The Potato Genome Sequencing Consortium"/>
        </authorList>
    </citation>
    <scope>NUCLEOTIDE SEQUENCE [LARGE SCALE GENOMIC DNA]</scope>
    <source>
        <strain evidence="3">cv. DM1-3 516 R44</strain>
    </source>
</reference>
<dbReference type="Gramene" id="PGSC0003DMT400025095">
    <property type="protein sequence ID" value="PGSC0003DMT400025095"/>
    <property type="gene ID" value="PGSC0003DMG400009691"/>
</dbReference>
<evidence type="ECO:0000256" key="1">
    <source>
        <dbReference type="SAM" id="MobiDB-lite"/>
    </source>
</evidence>
<dbReference type="InParanoid" id="M1AKZ0"/>